<accession>A0A9D4HDD8</accession>
<dbReference type="Proteomes" id="UP000828390">
    <property type="component" value="Unassembled WGS sequence"/>
</dbReference>
<sequence>MLPASRIFADRVGLPEPQWHSRTFHDLKGSTRSYTAGGYTAHMPDRSGSDPC</sequence>
<evidence type="ECO:0000313" key="2">
    <source>
        <dbReference type="EMBL" id="KAH3715565.1"/>
    </source>
</evidence>
<proteinExistence type="predicted"/>
<keyword evidence="3" id="KW-1185">Reference proteome</keyword>
<name>A0A9D4HDD8_DREPO</name>
<organism evidence="2 3">
    <name type="scientific">Dreissena polymorpha</name>
    <name type="common">Zebra mussel</name>
    <name type="synonym">Mytilus polymorpha</name>
    <dbReference type="NCBI Taxonomy" id="45954"/>
    <lineage>
        <taxon>Eukaryota</taxon>
        <taxon>Metazoa</taxon>
        <taxon>Spiralia</taxon>
        <taxon>Lophotrochozoa</taxon>
        <taxon>Mollusca</taxon>
        <taxon>Bivalvia</taxon>
        <taxon>Autobranchia</taxon>
        <taxon>Heteroconchia</taxon>
        <taxon>Euheterodonta</taxon>
        <taxon>Imparidentia</taxon>
        <taxon>Neoheterodontei</taxon>
        <taxon>Myida</taxon>
        <taxon>Dreissenoidea</taxon>
        <taxon>Dreissenidae</taxon>
        <taxon>Dreissena</taxon>
    </lineage>
</organism>
<comment type="caution">
    <text evidence="2">The sequence shown here is derived from an EMBL/GenBank/DDBJ whole genome shotgun (WGS) entry which is preliminary data.</text>
</comment>
<gene>
    <name evidence="2" type="ORF">DPMN_058276</name>
    <name evidence="1" type="ORF">DPMN_078258</name>
</gene>
<evidence type="ECO:0000313" key="3">
    <source>
        <dbReference type="Proteomes" id="UP000828390"/>
    </source>
</evidence>
<dbReference type="AlphaFoldDB" id="A0A9D4HDD8"/>
<dbReference type="EMBL" id="JAIWYP010000015">
    <property type="protein sequence ID" value="KAH3703227.1"/>
    <property type="molecule type" value="Genomic_DNA"/>
</dbReference>
<dbReference type="EMBL" id="JAIWYP010000013">
    <property type="protein sequence ID" value="KAH3715565.1"/>
    <property type="molecule type" value="Genomic_DNA"/>
</dbReference>
<reference evidence="2" key="1">
    <citation type="journal article" date="2019" name="bioRxiv">
        <title>The Genome of the Zebra Mussel, Dreissena polymorpha: A Resource for Invasive Species Research.</title>
        <authorList>
            <person name="McCartney M.A."/>
            <person name="Auch B."/>
            <person name="Kono T."/>
            <person name="Mallez S."/>
            <person name="Zhang Y."/>
            <person name="Obille A."/>
            <person name="Becker A."/>
            <person name="Abrahante J.E."/>
            <person name="Garbe J."/>
            <person name="Badalamenti J.P."/>
            <person name="Herman A."/>
            <person name="Mangelson H."/>
            <person name="Liachko I."/>
            <person name="Sullivan S."/>
            <person name="Sone E.D."/>
            <person name="Koren S."/>
            <person name="Silverstein K.A.T."/>
            <person name="Beckman K.B."/>
            <person name="Gohl D.M."/>
        </authorList>
    </citation>
    <scope>NUCLEOTIDE SEQUENCE</scope>
    <source>
        <strain evidence="2">Duluth1</strain>
        <tissue evidence="2">Whole animal</tissue>
    </source>
</reference>
<protein>
    <submittedName>
        <fullName evidence="2">Uncharacterized protein</fullName>
    </submittedName>
</protein>
<reference evidence="2" key="2">
    <citation type="submission" date="2020-11" db="EMBL/GenBank/DDBJ databases">
        <authorList>
            <person name="McCartney M.A."/>
            <person name="Auch B."/>
            <person name="Kono T."/>
            <person name="Mallez S."/>
            <person name="Becker A."/>
            <person name="Gohl D.M."/>
            <person name="Silverstein K.A.T."/>
            <person name="Koren S."/>
            <person name="Bechman K.B."/>
            <person name="Herman A."/>
            <person name="Abrahante J.E."/>
            <person name="Garbe J."/>
        </authorList>
    </citation>
    <scope>NUCLEOTIDE SEQUENCE</scope>
    <source>
        <strain evidence="2">Duluth1</strain>
        <tissue evidence="2">Whole animal</tissue>
    </source>
</reference>
<evidence type="ECO:0000313" key="1">
    <source>
        <dbReference type="EMBL" id="KAH3703227.1"/>
    </source>
</evidence>